<name>A0A8K0VZY8_9PLEO</name>
<evidence type="ECO:0000313" key="1">
    <source>
        <dbReference type="EMBL" id="KAH7088092.1"/>
    </source>
</evidence>
<dbReference type="Proteomes" id="UP000813461">
    <property type="component" value="Unassembled WGS sequence"/>
</dbReference>
<dbReference type="EMBL" id="JAGMVJ010000008">
    <property type="protein sequence ID" value="KAH7088092.1"/>
    <property type="molecule type" value="Genomic_DNA"/>
</dbReference>
<organism evidence="1 2">
    <name type="scientific">Paraphoma chrysanthemicola</name>
    <dbReference type="NCBI Taxonomy" id="798071"/>
    <lineage>
        <taxon>Eukaryota</taxon>
        <taxon>Fungi</taxon>
        <taxon>Dikarya</taxon>
        <taxon>Ascomycota</taxon>
        <taxon>Pezizomycotina</taxon>
        <taxon>Dothideomycetes</taxon>
        <taxon>Pleosporomycetidae</taxon>
        <taxon>Pleosporales</taxon>
        <taxon>Pleosporineae</taxon>
        <taxon>Phaeosphaeriaceae</taxon>
        <taxon>Paraphoma</taxon>
    </lineage>
</organism>
<gene>
    <name evidence="1" type="ORF">FB567DRAFT_548188</name>
</gene>
<dbReference type="AlphaFoldDB" id="A0A8K0VZY8"/>
<keyword evidence="2" id="KW-1185">Reference proteome</keyword>
<sequence>MSYVHLRDHGQIFFTLDQEIEGGLKSAHGPFLAENVKVPARSRHTDERPWPKVLQYRFEDDTTIASAIRQSKSKPCDIYTVRDLFVPCGLKTSETYTILDLVKDFAISPGPEVRHGNRYKALGYPEKSFLEEVEAISSIREAFPVEPGAAEVLHNCLKQGMTPPGVEADAKKKYEWDVMFGAVMSTGGELKRLVTVTKVHVAGEMRRYPAAIFREIVD</sequence>
<proteinExistence type="predicted"/>
<accession>A0A8K0VZY8</accession>
<evidence type="ECO:0000313" key="2">
    <source>
        <dbReference type="Proteomes" id="UP000813461"/>
    </source>
</evidence>
<comment type="caution">
    <text evidence="1">The sequence shown here is derived from an EMBL/GenBank/DDBJ whole genome shotgun (WGS) entry which is preliminary data.</text>
</comment>
<reference evidence="1" key="1">
    <citation type="journal article" date="2021" name="Nat. Commun.">
        <title>Genetic determinants of endophytism in the Arabidopsis root mycobiome.</title>
        <authorList>
            <person name="Mesny F."/>
            <person name="Miyauchi S."/>
            <person name="Thiergart T."/>
            <person name="Pickel B."/>
            <person name="Atanasova L."/>
            <person name="Karlsson M."/>
            <person name="Huettel B."/>
            <person name="Barry K.W."/>
            <person name="Haridas S."/>
            <person name="Chen C."/>
            <person name="Bauer D."/>
            <person name="Andreopoulos W."/>
            <person name="Pangilinan J."/>
            <person name="LaButti K."/>
            <person name="Riley R."/>
            <person name="Lipzen A."/>
            <person name="Clum A."/>
            <person name="Drula E."/>
            <person name="Henrissat B."/>
            <person name="Kohler A."/>
            <person name="Grigoriev I.V."/>
            <person name="Martin F.M."/>
            <person name="Hacquard S."/>
        </authorList>
    </citation>
    <scope>NUCLEOTIDE SEQUENCE</scope>
    <source>
        <strain evidence="1">MPI-SDFR-AT-0120</strain>
    </source>
</reference>
<protein>
    <submittedName>
        <fullName evidence="1">Uncharacterized protein</fullName>
    </submittedName>
</protein>